<dbReference type="Pfam" id="PF02773">
    <property type="entry name" value="S-AdoMet_synt_C"/>
    <property type="match status" value="1"/>
</dbReference>
<dbReference type="InterPro" id="IPR022636">
    <property type="entry name" value="S-AdoMet_synthetase_sfam"/>
</dbReference>
<dbReference type="SUPFAM" id="SSF55973">
    <property type="entry name" value="S-adenosylmethionine synthetase"/>
    <property type="match status" value="1"/>
</dbReference>
<dbReference type="EMBL" id="MU853858">
    <property type="protein sequence ID" value="KAK3937280.1"/>
    <property type="molecule type" value="Genomic_DNA"/>
</dbReference>
<dbReference type="GO" id="GO:0006556">
    <property type="term" value="P:S-adenosylmethionine biosynthetic process"/>
    <property type="evidence" value="ECO:0007669"/>
    <property type="project" value="InterPro"/>
</dbReference>
<keyword evidence="1" id="KW-0479">Metal-binding</keyword>
<dbReference type="Gene3D" id="3.30.300.10">
    <property type="match status" value="1"/>
</dbReference>
<comment type="caution">
    <text evidence="3">The sequence shown here is derived from an EMBL/GenBank/DDBJ whole genome shotgun (WGS) entry which is preliminary data.</text>
</comment>
<dbReference type="AlphaFoldDB" id="A0AAN6S1R4"/>
<evidence type="ECO:0000256" key="1">
    <source>
        <dbReference type="ARBA" id="ARBA00022723"/>
    </source>
</evidence>
<name>A0AAN6S1R4_9PEZI</name>
<dbReference type="Proteomes" id="UP001303473">
    <property type="component" value="Unassembled WGS sequence"/>
</dbReference>
<feature type="domain" description="S-adenosylmethionine synthetase C-terminal" evidence="2">
    <location>
        <begin position="96"/>
        <end position="114"/>
    </location>
</feature>
<proteinExistence type="predicted"/>
<accession>A0AAN6S1R4</accession>
<evidence type="ECO:0000259" key="2">
    <source>
        <dbReference type="Pfam" id="PF02773"/>
    </source>
</evidence>
<evidence type="ECO:0000313" key="4">
    <source>
        <dbReference type="Proteomes" id="UP001303473"/>
    </source>
</evidence>
<dbReference type="GO" id="GO:0004478">
    <property type="term" value="F:methionine adenosyltransferase activity"/>
    <property type="evidence" value="ECO:0007669"/>
    <property type="project" value="InterPro"/>
</dbReference>
<sequence length="135" mass="14762">MRGWPCSPGATKCATCGVGDPGKGRALKTTTTPATTFEAPNQAHRDMRYNFCQLLMSREYKPSALEPASLFPPSNICMISCRANWSQIQPSGLFIIGPQGDAGLTGRKIIVDTYWLGCPWWRCLLRQGLLQGGLV</sequence>
<evidence type="ECO:0000313" key="3">
    <source>
        <dbReference type="EMBL" id="KAK3937280.1"/>
    </source>
</evidence>
<gene>
    <name evidence="3" type="ORF">QBC46DRAFT_12251</name>
</gene>
<keyword evidence="4" id="KW-1185">Reference proteome</keyword>
<organism evidence="3 4">
    <name type="scientific">Diplogelasinospora grovesii</name>
    <dbReference type="NCBI Taxonomy" id="303347"/>
    <lineage>
        <taxon>Eukaryota</taxon>
        <taxon>Fungi</taxon>
        <taxon>Dikarya</taxon>
        <taxon>Ascomycota</taxon>
        <taxon>Pezizomycotina</taxon>
        <taxon>Sordariomycetes</taxon>
        <taxon>Sordariomycetidae</taxon>
        <taxon>Sordariales</taxon>
        <taxon>Diplogelasinosporaceae</taxon>
        <taxon>Diplogelasinospora</taxon>
    </lineage>
</organism>
<reference evidence="4" key="1">
    <citation type="journal article" date="2023" name="Mol. Phylogenet. Evol.">
        <title>Genome-scale phylogeny and comparative genomics of the fungal order Sordariales.</title>
        <authorList>
            <person name="Hensen N."/>
            <person name="Bonometti L."/>
            <person name="Westerberg I."/>
            <person name="Brannstrom I.O."/>
            <person name="Guillou S."/>
            <person name="Cros-Aarteil S."/>
            <person name="Calhoun S."/>
            <person name="Haridas S."/>
            <person name="Kuo A."/>
            <person name="Mondo S."/>
            <person name="Pangilinan J."/>
            <person name="Riley R."/>
            <person name="LaButti K."/>
            <person name="Andreopoulos B."/>
            <person name="Lipzen A."/>
            <person name="Chen C."/>
            <person name="Yan M."/>
            <person name="Daum C."/>
            <person name="Ng V."/>
            <person name="Clum A."/>
            <person name="Steindorff A."/>
            <person name="Ohm R.A."/>
            <person name="Martin F."/>
            <person name="Silar P."/>
            <person name="Natvig D.O."/>
            <person name="Lalanne C."/>
            <person name="Gautier V."/>
            <person name="Ament-Velasquez S.L."/>
            <person name="Kruys A."/>
            <person name="Hutchinson M.I."/>
            <person name="Powell A.J."/>
            <person name="Barry K."/>
            <person name="Miller A.N."/>
            <person name="Grigoriev I.V."/>
            <person name="Debuchy R."/>
            <person name="Gladieux P."/>
            <person name="Hiltunen Thoren M."/>
            <person name="Johannesson H."/>
        </authorList>
    </citation>
    <scope>NUCLEOTIDE SEQUENCE [LARGE SCALE GENOMIC DNA]</scope>
    <source>
        <strain evidence="4">CBS 340.73</strain>
    </source>
</reference>
<dbReference type="InterPro" id="IPR022630">
    <property type="entry name" value="S-AdoMet_synt_C"/>
</dbReference>
<dbReference type="GO" id="GO:0046872">
    <property type="term" value="F:metal ion binding"/>
    <property type="evidence" value="ECO:0007669"/>
    <property type="project" value="UniProtKB-KW"/>
</dbReference>
<protein>
    <recommendedName>
        <fullName evidence="2">S-adenosylmethionine synthetase C-terminal domain-containing protein</fullName>
    </recommendedName>
</protein>